<sequence>MSAKCGVQCGCEHKERRCVRAAATAGEDADAAALFFSTQQVDIRCGISHSRHRAAPFQQDLLPPWLRFLFLFLLRFCAASNVEEESVFLLCVELSHQG</sequence>
<evidence type="ECO:0000313" key="2">
    <source>
        <dbReference type="EnsemblPlants" id="PAC:32939858.CDS.1"/>
    </source>
</evidence>
<evidence type="ECO:0000313" key="3">
    <source>
        <dbReference type="Proteomes" id="UP000006727"/>
    </source>
</evidence>
<reference evidence="2" key="3">
    <citation type="submission" date="2020-12" db="UniProtKB">
        <authorList>
            <consortium name="EnsemblPlants"/>
        </authorList>
    </citation>
    <scope>IDENTIFICATION</scope>
</reference>
<dbReference type="EnsemblPlants" id="Pp3c19_7359V3.1">
    <property type="protein sequence ID" value="PAC:32939858.CDS.1"/>
    <property type="gene ID" value="Pp3c19_7359"/>
</dbReference>
<dbReference type="InParanoid" id="A0A2K1IXK2"/>
<reference evidence="1 3" key="2">
    <citation type="journal article" date="2018" name="Plant J.">
        <title>The Physcomitrella patens chromosome-scale assembly reveals moss genome structure and evolution.</title>
        <authorList>
            <person name="Lang D."/>
            <person name="Ullrich K.K."/>
            <person name="Murat F."/>
            <person name="Fuchs J."/>
            <person name="Jenkins J."/>
            <person name="Haas F.B."/>
            <person name="Piednoel M."/>
            <person name="Gundlach H."/>
            <person name="Van Bel M."/>
            <person name="Meyberg R."/>
            <person name="Vives C."/>
            <person name="Morata J."/>
            <person name="Symeonidi A."/>
            <person name="Hiss M."/>
            <person name="Muchero W."/>
            <person name="Kamisugi Y."/>
            <person name="Saleh O."/>
            <person name="Blanc G."/>
            <person name="Decker E.L."/>
            <person name="van Gessel N."/>
            <person name="Grimwood J."/>
            <person name="Hayes R.D."/>
            <person name="Graham S.W."/>
            <person name="Gunter L.E."/>
            <person name="McDaniel S.F."/>
            <person name="Hoernstein S.N.W."/>
            <person name="Larsson A."/>
            <person name="Li F.W."/>
            <person name="Perroud P.F."/>
            <person name="Phillips J."/>
            <person name="Ranjan P."/>
            <person name="Rokshar D.S."/>
            <person name="Rothfels C.J."/>
            <person name="Schneider L."/>
            <person name="Shu S."/>
            <person name="Stevenson D.W."/>
            <person name="Thummler F."/>
            <person name="Tillich M."/>
            <person name="Villarreal Aguilar J.C."/>
            <person name="Widiez T."/>
            <person name="Wong G.K."/>
            <person name="Wymore A."/>
            <person name="Zhang Y."/>
            <person name="Zimmer A.D."/>
            <person name="Quatrano R.S."/>
            <person name="Mayer K.F.X."/>
            <person name="Goodstein D."/>
            <person name="Casacuberta J.M."/>
            <person name="Vandepoele K."/>
            <person name="Reski R."/>
            <person name="Cuming A.C."/>
            <person name="Tuskan G.A."/>
            <person name="Maumus F."/>
            <person name="Salse J."/>
            <person name="Schmutz J."/>
            <person name="Rensing S.A."/>
        </authorList>
    </citation>
    <scope>NUCLEOTIDE SEQUENCE [LARGE SCALE GENOMIC DNA]</scope>
    <source>
        <strain evidence="2 3">cv. Gransden 2004</strain>
    </source>
</reference>
<protein>
    <submittedName>
        <fullName evidence="1 2">Uncharacterized protein</fullName>
    </submittedName>
</protein>
<reference evidence="1 3" key="1">
    <citation type="journal article" date="2008" name="Science">
        <title>The Physcomitrella genome reveals evolutionary insights into the conquest of land by plants.</title>
        <authorList>
            <person name="Rensing S."/>
            <person name="Lang D."/>
            <person name="Zimmer A."/>
            <person name="Terry A."/>
            <person name="Salamov A."/>
            <person name="Shapiro H."/>
            <person name="Nishiyama T."/>
            <person name="Perroud P.-F."/>
            <person name="Lindquist E."/>
            <person name="Kamisugi Y."/>
            <person name="Tanahashi T."/>
            <person name="Sakakibara K."/>
            <person name="Fujita T."/>
            <person name="Oishi K."/>
            <person name="Shin-I T."/>
            <person name="Kuroki Y."/>
            <person name="Toyoda A."/>
            <person name="Suzuki Y."/>
            <person name="Hashimoto A."/>
            <person name="Yamaguchi K."/>
            <person name="Sugano A."/>
            <person name="Kohara Y."/>
            <person name="Fujiyama A."/>
            <person name="Anterola A."/>
            <person name="Aoki S."/>
            <person name="Ashton N."/>
            <person name="Barbazuk W.B."/>
            <person name="Barker E."/>
            <person name="Bennetzen J."/>
            <person name="Bezanilla M."/>
            <person name="Blankenship R."/>
            <person name="Cho S.H."/>
            <person name="Dutcher S."/>
            <person name="Estelle M."/>
            <person name="Fawcett J.A."/>
            <person name="Gundlach H."/>
            <person name="Hanada K."/>
            <person name="Heyl A."/>
            <person name="Hicks K.A."/>
            <person name="Hugh J."/>
            <person name="Lohr M."/>
            <person name="Mayer K."/>
            <person name="Melkozernov A."/>
            <person name="Murata T."/>
            <person name="Nelson D."/>
            <person name="Pils B."/>
            <person name="Prigge M."/>
            <person name="Reiss B."/>
            <person name="Renner T."/>
            <person name="Rombauts S."/>
            <person name="Rushton P."/>
            <person name="Sanderfoot A."/>
            <person name="Schween G."/>
            <person name="Shiu S.-H."/>
            <person name="Stueber K."/>
            <person name="Theodoulou F.L."/>
            <person name="Tu H."/>
            <person name="Van de Peer Y."/>
            <person name="Verrier P.J."/>
            <person name="Waters E."/>
            <person name="Wood A."/>
            <person name="Yang L."/>
            <person name="Cove D."/>
            <person name="Cuming A."/>
            <person name="Hasebe M."/>
            <person name="Lucas S."/>
            <person name="Mishler D.B."/>
            <person name="Reski R."/>
            <person name="Grigoriev I."/>
            <person name="Quatrano R.S."/>
            <person name="Boore J.L."/>
        </authorList>
    </citation>
    <scope>NUCLEOTIDE SEQUENCE [LARGE SCALE GENOMIC DNA]</scope>
    <source>
        <strain evidence="2 3">cv. Gransden 2004</strain>
    </source>
</reference>
<keyword evidence="3" id="KW-1185">Reference proteome</keyword>
<gene>
    <name evidence="1" type="ORF">PHYPA_023826</name>
</gene>
<dbReference type="Gramene" id="Pp3c19_7359V3.1">
    <property type="protein sequence ID" value="PAC:32939858.CDS.1"/>
    <property type="gene ID" value="Pp3c19_7359"/>
</dbReference>
<accession>A0A2K1IXK2</accession>
<dbReference type="AlphaFoldDB" id="A0A2K1IXK2"/>
<dbReference type="EMBL" id="ABEU02000019">
    <property type="protein sequence ID" value="PNR34010.1"/>
    <property type="molecule type" value="Genomic_DNA"/>
</dbReference>
<dbReference type="Proteomes" id="UP000006727">
    <property type="component" value="Chromosome 19"/>
</dbReference>
<proteinExistence type="predicted"/>
<name>A0A2K1IXK2_PHYPA</name>
<evidence type="ECO:0000313" key="1">
    <source>
        <dbReference type="EMBL" id="PNR34010.1"/>
    </source>
</evidence>
<organism evidence="1">
    <name type="scientific">Physcomitrium patens</name>
    <name type="common">Spreading-leaved earth moss</name>
    <name type="synonym">Physcomitrella patens</name>
    <dbReference type="NCBI Taxonomy" id="3218"/>
    <lineage>
        <taxon>Eukaryota</taxon>
        <taxon>Viridiplantae</taxon>
        <taxon>Streptophyta</taxon>
        <taxon>Embryophyta</taxon>
        <taxon>Bryophyta</taxon>
        <taxon>Bryophytina</taxon>
        <taxon>Bryopsida</taxon>
        <taxon>Funariidae</taxon>
        <taxon>Funariales</taxon>
        <taxon>Funariaceae</taxon>
        <taxon>Physcomitrium</taxon>
    </lineage>
</organism>